<feature type="domain" description="Rad50/SbcC-type AAA" evidence="2">
    <location>
        <begin position="5"/>
        <end position="292"/>
    </location>
</feature>
<organism evidence="3 4">
    <name type="scientific">Marinomonas balearica</name>
    <dbReference type="NCBI Taxonomy" id="491947"/>
    <lineage>
        <taxon>Bacteria</taxon>
        <taxon>Pseudomonadati</taxon>
        <taxon>Pseudomonadota</taxon>
        <taxon>Gammaproteobacteria</taxon>
        <taxon>Oceanospirillales</taxon>
        <taxon>Oceanospirillaceae</taxon>
        <taxon>Marinomonas</taxon>
    </lineage>
</organism>
<gene>
    <name evidence="3" type="ORF">DFP79_2495</name>
</gene>
<dbReference type="PANTHER" id="PTHR32114:SF2">
    <property type="entry name" value="ABC TRANSPORTER ABCH.3"/>
    <property type="match status" value="1"/>
</dbReference>
<dbReference type="RefSeq" id="WP_133504237.1">
    <property type="nucleotide sequence ID" value="NZ_SNXC01000013.1"/>
</dbReference>
<evidence type="ECO:0000256" key="1">
    <source>
        <dbReference type="SAM" id="Coils"/>
    </source>
</evidence>
<dbReference type="PANTHER" id="PTHR32114">
    <property type="entry name" value="ABC TRANSPORTER ABCH.3"/>
    <property type="match status" value="1"/>
</dbReference>
<dbReference type="GO" id="GO:0016887">
    <property type="term" value="F:ATP hydrolysis activity"/>
    <property type="evidence" value="ECO:0007669"/>
    <property type="project" value="InterPro"/>
</dbReference>
<feature type="coiled-coil region" evidence="1">
    <location>
        <begin position="395"/>
        <end position="480"/>
    </location>
</feature>
<dbReference type="Pfam" id="PF13476">
    <property type="entry name" value="AAA_23"/>
    <property type="match status" value="1"/>
</dbReference>
<name>A0A4R6M984_9GAMM</name>
<evidence type="ECO:0000313" key="4">
    <source>
        <dbReference type="Proteomes" id="UP000294656"/>
    </source>
</evidence>
<dbReference type="InterPro" id="IPR027417">
    <property type="entry name" value="P-loop_NTPase"/>
</dbReference>
<proteinExistence type="predicted"/>
<accession>A0A4R6M984</accession>
<reference evidence="3 4" key="1">
    <citation type="submission" date="2019-03" db="EMBL/GenBank/DDBJ databases">
        <title>Genomic Encyclopedia of Type Strains, Phase III (KMG-III): the genomes of soil and plant-associated and newly described type strains.</title>
        <authorList>
            <person name="Whitman W."/>
        </authorList>
    </citation>
    <scope>NUCLEOTIDE SEQUENCE [LARGE SCALE GENOMIC DNA]</scope>
    <source>
        <strain evidence="3 4">CECT 7378</strain>
    </source>
</reference>
<dbReference type="InterPro" id="IPR038729">
    <property type="entry name" value="Rad50/SbcC_AAA"/>
</dbReference>
<comment type="caution">
    <text evidence="3">The sequence shown here is derived from an EMBL/GenBank/DDBJ whole genome shotgun (WGS) entry which is preliminary data.</text>
</comment>
<dbReference type="AlphaFoldDB" id="A0A4R6M984"/>
<evidence type="ECO:0000259" key="2">
    <source>
        <dbReference type="Pfam" id="PF13476"/>
    </source>
</evidence>
<dbReference type="GO" id="GO:0006302">
    <property type="term" value="P:double-strand break repair"/>
    <property type="evidence" value="ECO:0007669"/>
    <property type="project" value="InterPro"/>
</dbReference>
<dbReference type="Proteomes" id="UP000294656">
    <property type="component" value="Unassembled WGS sequence"/>
</dbReference>
<feature type="coiled-coil region" evidence="1">
    <location>
        <begin position="305"/>
        <end position="336"/>
    </location>
</feature>
<sequence length="662" mass="74683">MIFKKLYLQDFGVFGGGFERNTIDLQPREKDGSLRPIILFGGLNGAGKTTTLTAVRLALYGRQSLGKAITTTRYHDFLADSVHKSRNQLLAPNTAAVQLDFDFGRRGEVIDYTIKRSWSKNGNNIIELLEIYQNGELIKGLTDEQKQSFLNELIPIGVADLFFFDGEKIAELAEDDNNAVLADAIDRLLGIDIINRLKADLSVYLRNQKKDKMPEDVQTQINVFEAIYKKQYGLYQEALSNLETKKIVHTDLMAKKERQLQTVNELGGAWASSRQSEEAKEIKLREEKINLINQIKALLADASPLSLAKVQIQALMQQLKAEQQAKKERLVEDELNSRIEAIKKSLLSSLGNDYKEEIESSFTAQKIQPSSAVEIIHDISDSEFNRLQHIIDNVVPKQQEELKTLSSRLEKIEGELEAIGINISRAPDEKRIESYVAELSETNKQIGAIETELEQHKKEAKNALKLAMDALRKLRDHEKQYNVSSSVTKGISLAENTRGLLSQFAAQTRKRRIATLEKEFLKSFSKLARKDDLLIKARINSETYSVTLLDNNGNAVEKQKLSAGEKQIFAIAMLEALGRTSGKALPIIIDTPLGRLDSKHRKNLVRNYFPTASHQVLILSTDTEVDEDFYQELAPDISHAFEVTYDPEAGCSSYNEGYFWRS</sequence>
<dbReference type="OrthoDB" id="9795626at2"/>
<evidence type="ECO:0000313" key="3">
    <source>
        <dbReference type="EMBL" id="TDO96729.1"/>
    </source>
</evidence>
<keyword evidence="1" id="KW-0175">Coiled coil</keyword>
<dbReference type="InterPro" id="IPR017599">
    <property type="entry name" value="DNA_S_DndD"/>
</dbReference>
<dbReference type="SUPFAM" id="SSF52540">
    <property type="entry name" value="P-loop containing nucleoside triphosphate hydrolases"/>
    <property type="match status" value="1"/>
</dbReference>
<dbReference type="EMBL" id="SNXC01000013">
    <property type="protein sequence ID" value="TDO96729.1"/>
    <property type="molecule type" value="Genomic_DNA"/>
</dbReference>
<dbReference type="Gene3D" id="3.40.50.300">
    <property type="entry name" value="P-loop containing nucleotide triphosphate hydrolases"/>
    <property type="match status" value="2"/>
</dbReference>
<keyword evidence="4" id="KW-1185">Reference proteome</keyword>
<protein>
    <submittedName>
        <fullName evidence="3">DNA sulfur modification protein DndD</fullName>
    </submittedName>
</protein>
<dbReference type="NCBIfam" id="TIGR03185">
    <property type="entry name" value="DNA_S_dndD"/>
    <property type="match status" value="1"/>
</dbReference>